<comment type="subcellular location">
    <subcellularLocation>
        <location evidence="8">Cell outer membrane</location>
    </subcellularLocation>
    <subcellularLocation>
        <location evidence="1">Membrane</location>
    </subcellularLocation>
</comment>
<keyword evidence="3 8" id="KW-0812">Transmembrane</keyword>
<keyword evidence="6 8" id="KW-0472">Membrane</keyword>
<organism evidence="11 12">
    <name type="scientific">Bradyrhizobium lablabi</name>
    <dbReference type="NCBI Taxonomy" id="722472"/>
    <lineage>
        <taxon>Bacteria</taxon>
        <taxon>Pseudomonadati</taxon>
        <taxon>Pseudomonadota</taxon>
        <taxon>Alphaproteobacteria</taxon>
        <taxon>Hyphomicrobiales</taxon>
        <taxon>Nitrobacteraceae</taxon>
        <taxon>Bradyrhizobium</taxon>
    </lineage>
</organism>
<dbReference type="InterPro" id="IPR000184">
    <property type="entry name" value="Bac_surfAg_D15"/>
</dbReference>
<dbReference type="NCBIfam" id="TIGR03303">
    <property type="entry name" value="OM_YaeT"/>
    <property type="match status" value="1"/>
</dbReference>
<dbReference type="Pfam" id="PF01103">
    <property type="entry name" value="Omp85"/>
    <property type="match status" value="1"/>
</dbReference>
<proteinExistence type="inferred from homology"/>
<evidence type="ECO:0000256" key="4">
    <source>
        <dbReference type="ARBA" id="ARBA00022729"/>
    </source>
</evidence>
<evidence type="ECO:0000256" key="1">
    <source>
        <dbReference type="ARBA" id="ARBA00004370"/>
    </source>
</evidence>
<dbReference type="EMBL" id="FNTI01000001">
    <property type="protein sequence ID" value="SEC38660.1"/>
    <property type="molecule type" value="Genomic_DNA"/>
</dbReference>
<dbReference type="RefSeq" id="WP_244524954.1">
    <property type="nucleotide sequence ID" value="NZ_FNTI01000001.1"/>
</dbReference>
<sequence length="781" mass="84123" precursor="true">MSILRITPCMRSHQLRIAARWLAGTFALLSVASIAAEAAEPSRDLIVVEGNRRVDAETVRSYFHAAPDGKFDEAARDAALKALIATGLFDKVSIDRSGERLVVHLSEAAVLDRVAFEGNKKVKDADLAAAIASKPRGALQRATVQADVNGIIEAYRHAGRDDVRVEPEIIGRGNGRVDLVYAITEGAKTTVRQINFAGNHVFGKRQLNAVIKTSATNVLSFLTGGDVYDPDRIAQDQEQLRLYYRSKGYADANVTSARAEYDPAIKGFAVTFAIDEGPLYHFGDVSVTCNVPGLDCDKLRRLPLARTGAVFDGNALDKTTEVLAVEMAKLGYPFARATPRPDRDAAAQRVGITFVIDQGPRTYVERIEIHGNTRTRDYVIRREFDIAEGDPYNKTLIDRAERHLKNLNYFKTVKISDRPGSTPDRVVLDVEAIDQSTGDFNISGGYSTTDGALAELKVGERNLYGTGKNVQATFTYGQYARGVDLAASEPYFLGTKVSAGIELFGRQNDANSYQSYASTTYGATLQLGTPINEQLGVQWRYSLYNQNITLVPNASGLTPSLPIQQAAAAGPAWVSATGSTATYSTLDNTKSPSNGIKSQLSQDLAGLGGDVKFLRTAEDVRYYKSINSDLVGMVRAQGGYITGWGGQQVPLMNNFFGGPTMVRGFAPNGFGPRDLTPGTTMDNVGGSMYWATTAELQSAIPGVPDEYGLKASAFVDAGSVFRYSGSTASLQVANKNVVRSSVGAGLTWASPFGALTVDYAVPLTKAAYDVVQPLRFSAGGF</sequence>
<dbReference type="PIRSF" id="PIRSF006076">
    <property type="entry name" value="OM_assembly_OMP85"/>
    <property type="match status" value="1"/>
</dbReference>
<comment type="function">
    <text evidence="8">Part of the outer membrane protein assembly complex, which is involved in assembly and insertion of beta-barrel proteins into the outer membrane.</text>
</comment>
<evidence type="ECO:0000256" key="5">
    <source>
        <dbReference type="ARBA" id="ARBA00022737"/>
    </source>
</evidence>
<accession>A0A1H4S3D5</accession>
<evidence type="ECO:0000256" key="9">
    <source>
        <dbReference type="NCBIfam" id="TIGR03303"/>
    </source>
</evidence>
<dbReference type="GO" id="GO:0051205">
    <property type="term" value="P:protein insertion into membrane"/>
    <property type="evidence" value="ECO:0007669"/>
    <property type="project" value="UniProtKB-UniRule"/>
</dbReference>
<name>A0A1H4S3D5_9BRAD</name>
<evidence type="ECO:0000313" key="12">
    <source>
        <dbReference type="Proteomes" id="UP000183208"/>
    </source>
</evidence>
<dbReference type="PROSITE" id="PS51779">
    <property type="entry name" value="POTRA"/>
    <property type="match status" value="2"/>
</dbReference>
<dbReference type="GO" id="GO:0009279">
    <property type="term" value="C:cell outer membrane"/>
    <property type="evidence" value="ECO:0007669"/>
    <property type="project" value="UniProtKB-SubCell"/>
</dbReference>
<comment type="subunit">
    <text evidence="8">Part of the Bam complex.</text>
</comment>
<keyword evidence="5 8" id="KW-0677">Repeat</keyword>
<evidence type="ECO:0000313" key="11">
    <source>
        <dbReference type="EMBL" id="SEC38660.1"/>
    </source>
</evidence>
<evidence type="ECO:0000256" key="6">
    <source>
        <dbReference type="ARBA" id="ARBA00023136"/>
    </source>
</evidence>
<reference evidence="11 12" key="1">
    <citation type="submission" date="2016-10" db="EMBL/GenBank/DDBJ databases">
        <authorList>
            <person name="de Groot N.N."/>
        </authorList>
    </citation>
    <scope>NUCLEOTIDE SEQUENCE [LARGE SCALE GENOMIC DNA]</scope>
    <source>
        <strain evidence="11 12">GAS522</strain>
    </source>
</reference>
<protein>
    <recommendedName>
        <fullName evidence="8 9">Outer membrane protein assembly factor BamA</fullName>
    </recommendedName>
</protein>
<dbReference type="AlphaFoldDB" id="A0A1H4S3D5"/>
<dbReference type="HAMAP" id="MF_01430">
    <property type="entry name" value="OM_assembly_BamA"/>
    <property type="match status" value="1"/>
</dbReference>
<evidence type="ECO:0000256" key="2">
    <source>
        <dbReference type="ARBA" id="ARBA00022452"/>
    </source>
</evidence>
<keyword evidence="4 8" id="KW-0732">Signal</keyword>
<gene>
    <name evidence="8" type="primary">bamA</name>
    <name evidence="11" type="ORF">SAMN05444171_1285</name>
</gene>
<dbReference type="Pfam" id="PF07244">
    <property type="entry name" value="POTRA"/>
    <property type="match status" value="3"/>
</dbReference>
<comment type="similarity">
    <text evidence="8">Belongs to the BamA family.</text>
</comment>
<dbReference type="Gene3D" id="2.40.160.50">
    <property type="entry name" value="membrane protein fhac: a member of the omp85/tpsb transporter family"/>
    <property type="match status" value="1"/>
</dbReference>
<dbReference type="GO" id="GO:0043165">
    <property type="term" value="P:Gram-negative-bacterium-type cell outer membrane assembly"/>
    <property type="evidence" value="ECO:0007669"/>
    <property type="project" value="UniProtKB-UniRule"/>
</dbReference>
<evidence type="ECO:0000256" key="7">
    <source>
        <dbReference type="ARBA" id="ARBA00023237"/>
    </source>
</evidence>
<dbReference type="PANTHER" id="PTHR12815">
    <property type="entry name" value="SORTING AND ASSEMBLY MACHINERY SAMM50 PROTEIN FAMILY MEMBER"/>
    <property type="match status" value="1"/>
</dbReference>
<dbReference type="Gene3D" id="3.10.20.310">
    <property type="entry name" value="membrane protein fhac"/>
    <property type="match status" value="5"/>
</dbReference>
<evidence type="ECO:0000259" key="10">
    <source>
        <dbReference type="PROSITE" id="PS51779"/>
    </source>
</evidence>
<dbReference type="InterPro" id="IPR034746">
    <property type="entry name" value="POTRA"/>
</dbReference>
<evidence type="ECO:0000256" key="3">
    <source>
        <dbReference type="ARBA" id="ARBA00022692"/>
    </source>
</evidence>
<dbReference type="Proteomes" id="UP000183208">
    <property type="component" value="Unassembled WGS sequence"/>
</dbReference>
<evidence type="ECO:0000256" key="8">
    <source>
        <dbReference type="HAMAP-Rule" id="MF_01430"/>
    </source>
</evidence>
<dbReference type="InterPro" id="IPR010827">
    <property type="entry name" value="BamA/TamA_POTRA"/>
</dbReference>
<keyword evidence="2 8" id="KW-1134">Transmembrane beta strand</keyword>
<dbReference type="PANTHER" id="PTHR12815:SF23">
    <property type="entry name" value="OUTER MEMBRANE PROTEIN ASSEMBLY FACTOR BAMA"/>
    <property type="match status" value="1"/>
</dbReference>
<feature type="domain" description="POTRA" evidence="10">
    <location>
        <begin position="109"/>
        <end position="186"/>
    </location>
</feature>
<dbReference type="InterPro" id="IPR039910">
    <property type="entry name" value="D15-like"/>
</dbReference>
<feature type="signal peptide" evidence="8">
    <location>
        <begin position="1"/>
        <end position="38"/>
    </location>
</feature>
<feature type="chain" id="PRO_5010391632" description="Outer membrane protein assembly factor BamA" evidence="8">
    <location>
        <begin position="39"/>
        <end position="781"/>
    </location>
</feature>
<feature type="domain" description="POTRA" evidence="10">
    <location>
        <begin position="362"/>
        <end position="433"/>
    </location>
</feature>
<dbReference type="InterPro" id="IPR023707">
    <property type="entry name" value="OM_assembly_BamA"/>
</dbReference>
<keyword evidence="7 8" id="KW-0998">Cell outer membrane</keyword>